<dbReference type="PIRSF" id="PIRSF000390">
    <property type="entry name" value="PLP_StrS"/>
    <property type="match status" value="1"/>
</dbReference>
<dbReference type="Proteomes" id="UP001623592">
    <property type="component" value="Unassembled WGS sequence"/>
</dbReference>
<dbReference type="Gene3D" id="3.90.1150.10">
    <property type="entry name" value="Aspartate Aminotransferase, domain 1"/>
    <property type="match status" value="1"/>
</dbReference>
<organism evidence="4 5">
    <name type="scientific">Clostridium neuense</name>
    <dbReference type="NCBI Taxonomy" id="1728934"/>
    <lineage>
        <taxon>Bacteria</taxon>
        <taxon>Bacillati</taxon>
        <taxon>Bacillota</taxon>
        <taxon>Clostridia</taxon>
        <taxon>Eubacteriales</taxon>
        <taxon>Clostridiaceae</taxon>
        <taxon>Clostridium</taxon>
    </lineage>
</organism>
<evidence type="ECO:0000313" key="5">
    <source>
        <dbReference type="Proteomes" id="UP001623592"/>
    </source>
</evidence>
<dbReference type="GO" id="GO:0008483">
    <property type="term" value="F:transaminase activity"/>
    <property type="evidence" value="ECO:0007669"/>
    <property type="project" value="UniProtKB-KW"/>
</dbReference>
<dbReference type="PANTHER" id="PTHR30244:SF36">
    <property type="entry name" value="3-OXO-GLUCOSE-6-PHOSPHATE:GLUTAMATE AMINOTRANSFERASE"/>
    <property type="match status" value="1"/>
</dbReference>
<evidence type="ECO:0000256" key="3">
    <source>
        <dbReference type="RuleBase" id="RU004508"/>
    </source>
</evidence>
<evidence type="ECO:0000313" key="4">
    <source>
        <dbReference type="EMBL" id="MFL0251663.1"/>
    </source>
</evidence>
<keyword evidence="1 3" id="KW-0663">Pyridoxal phosphate</keyword>
<dbReference type="InterPro" id="IPR015424">
    <property type="entry name" value="PyrdxlP-dep_Trfase"/>
</dbReference>
<dbReference type="RefSeq" id="WP_406788312.1">
    <property type="nucleotide sequence ID" value="NZ_JBJIAA010000011.1"/>
</dbReference>
<dbReference type="InterPro" id="IPR015422">
    <property type="entry name" value="PyrdxlP-dep_Trfase_small"/>
</dbReference>
<comment type="similarity">
    <text evidence="2 3">Belongs to the DegT/DnrJ/EryC1 family.</text>
</comment>
<dbReference type="PANTHER" id="PTHR30244">
    <property type="entry name" value="TRANSAMINASE"/>
    <property type="match status" value="1"/>
</dbReference>
<reference evidence="4 5" key="1">
    <citation type="submission" date="2024-11" db="EMBL/GenBank/DDBJ databases">
        <authorList>
            <person name="Heng Y.C."/>
            <person name="Lim A.C.H."/>
            <person name="Lee J.K.Y."/>
            <person name="Kittelmann S."/>
        </authorList>
    </citation>
    <scope>NUCLEOTIDE SEQUENCE [LARGE SCALE GENOMIC DNA]</scope>
    <source>
        <strain evidence="4 5">WILCCON 0114</strain>
    </source>
</reference>
<dbReference type="InterPro" id="IPR000653">
    <property type="entry name" value="DegT/StrS_aminotransferase"/>
</dbReference>
<dbReference type="InterPro" id="IPR015421">
    <property type="entry name" value="PyrdxlP-dep_Trfase_major"/>
</dbReference>
<dbReference type="SUPFAM" id="SSF53383">
    <property type="entry name" value="PLP-dependent transferases"/>
    <property type="match status" value="1"/>
</dbReference>
<sequence length="368" mass="41561">MNIPFVNFSPMHDEISKEIEDKFKTIYKNNWFILGKEVESFEDEFSDYCGVKHCIGCGNGLDSLHLMLRAAGIGKGDEVIVPSNTYIATVLAISYVGAKPVLVEPNINTYNINPDLIEDSITSRTKAIMVVHLYGQVAQMDKIMKVAEKYNLMVFEDCAQAHGAKFKGKVVGTFGKASGYSFYPGKNLGALGDAGAVLTNDDDVCEKVRALRNYGSNKKYYNEYQGYNSRLDELQAGFLSVKLNYLDKWNEDRKKTANIYSKGMVNNEIEKVQVIEGSNPIWHIYPIRCKNRNGLQQYLKENGVNTLIHYPVPIHLQKAYENLGIKKGALPISEKIANEVLSLPIWYGMKPNEIEYVIDKVNKWNRKA</sequence>
<dbReference type="CDD" id="cd00616">
    <property type="entry name" value="AHBA_syn"/>
    <property type="match status" value="1"/>
</dbReference>
<evidence type="ECO:0000256" key="1">
    <source>
        <dbReference type="ARBA" id="ARBA00022898"/>
    </source>
</evidence>
<keyword evidence="5" id="KW-1185">Reference proteome</keyword>
<dbReference type="Gene3D" id="3.40.640.10">
    <property type="entry name" value="Type I PLP-dependent aspartate aminotransferase-like (Major domain)"/>
    <property type="match status" value="1"/>
</dbReference>
<keyword evidence="4" id="KW-0808">Transferase</keyword>
<name>A0ABW8TJJ7_9CLOT</name>
<dbReference type="EMBL" id="JBJIAA010000011">
    <property type="protein sequence ID" value="MFL0251663.1"/>
    <property type="molecule type" value="Genomic_DNA"/>
</dbReference>
<evidence type="ECO:0000256" key="2">
    <source>
        <dbReference type="ARBA" id="ARBA00037999"/>
    </source>
</evidence>
<accession>A0ABW8TJJ7</accession>
<dbReference type="Pfam" id="PF01041">
    <property type="entry name" value="DegT_DnrJ_EryC1"/>
    <property type="match status" value="1"/>
</dbReference>
<comment type="caution">
    <text evidence="4">The sequence shown here is derived from an EMBL/GenBank/DDBJ whole genome shotgun (WGS) entry which is preliminary data.</text>
</comment>
<protein>
    <submittedName>
        <fullName evidence="4">DegT/DnrJ/EryC1/StrS family aminotransferase</fullName>
    </submittedName>
</protein>
<proteinExistence type="inferred from homology"/>
<gene>
    <name evidence="4" type="ORF">ACJDT4_14665</name>
</gene>
<keyword evidence="4" id="KW-0032">Aminotransferase</keyword>